<dbReference type="SUPFAM" id="SSF56784">
    <property type="entry name" value="HAD-like"/>
    <property type="match status" value="1"/>
</dbReference>
<feature type="transmembrane region" description="Helical" evidence="5">
    <location>
        <begin position="264"/>
        <end position="285"/>
    </location>
</feature>
<keyword evidence="2" id="KW-0479">Metal-binding</keyword>
<evidence type="ECO:0000313" key="6">
    <source>
        <dbReference type="EMBL" id="GIF05290.1"/>
    </source>
</evidence>
<keyword evidence="5" id="KW-0472">Membrane</keyword>
<dbReference type="CDD" id="cd02612">
    <property type="entry name" value="HAD_PGPPase"/>
    <property type="match status" value="1"/>
</dbReference>
<dbReference type="AlphaFoldDB" id="A0A919TKL6"/>
<dbReference type="GO" id="GO:0016787">
    <property type="term" value="F:hydrolase activity"/>
    <property type="evidence" value="ECO:0007669"/>
    <property type="project" value="UniProtKB-KW"/>
</dbReference>
<evidence type="ECO:0000313" key="7">
    <source>
        <dbReference type="Proteomes" id="UP000629619"/>
    </source>
</evidence>
<keyword evidence="4" id="KW-0460">Magnesium</keyword>
<dbReference type="NCBIfam" id="TIGR01490">
    <property type="entry name" value="HAD-SF-IB-hyp1"/>
    <property type="match status" value="1"/>
</dbReference>
<dbReference type="Proteomes" id="UP000629619">
    <property type="component" value="Unassembled WGS sequence"/>
</dbReference>
<dbReference type="InterPro" id="IPR050582">
    <property type="entry name" value="HAD-like_SerB"/>
</dbReference>
<sequence>MVPARLTVSLRVTVIGYPRPSGLRLHFRPVGPSAAFFDLDKTVIAKSSALAFGRPFYRDGLISRRDVVKSAYAQLMFRLGGGTDEQAMARTRDYLAALCKGWRVEQVQQIVAETLNELINPYVYAEAAALIAEHQAAGRDVVLVSASGDEMVRPIGALLGIRDVIATRMAIVDGRYSGKVEFYAAGPAKVVGIQELADTRGYDLSRCFAYSDSSSDLPMLDAVGHPSVVNPDRTLRRVAIDRGWPVLEFRHPIALGKRLRDRPAVPITAAALGVGVGVAIGFALYGRHRRSRASAA</sequence>
<protein>
    <submittedName>
        <fullName evidence="6">Morphological differentiation-associated protein</fullName>
    </submittedName>
</protein>
<evidence type="ECO:0000256" key="3">
    <source>
        <dbReference type="ARBA" id="ARBA00022801"/>
    </source>
</evidence>
<dbReference type="Gene3D" id="1.20.1440.100">
    <property type="entry name" value="SG protein - dephosphorylation function"/>
    <property type="match status" value="1"/>
</dbReference>
<keyword evidence="5" id="KW-1133">Transmembrane helix</keyword>
<reference evidence="6" key="1">
    <citation type="submission" date="2021-01" db="EMBL/GenBank/DDBJ databases">
        <title>Whole genome shotgun sequence of Actinoplanes siamensis NBRC 109076.</title>
        <authorList>
            <person name="Komaki H."/>
            <person name="Tamura T."/>
        </authorList>
    </citation>
    <scope>NUCLEOTIDE SEQUENCE</scope>
    <source>
        <strain evidence="6">NBRC 109076</strain>
    </source>
</reference>
<evidence type="ECO:0000256" key="4">
    <source>
        <dbReference type="ARBA" id="ARBA00022842"/>
    </source>
</evidence>
<dbReference type="InterPro" id="IPR023214">
    <property type="entry name" value="HAD_sf"/>
</dbReference>
<keyword evidence="7" id="KW-1185">Reference proteome</keyword>
<dbReference type="EMBL" id="BOMW01000026">
    <property type="protein sequence ID" value="GIF05290.1"/>
    <property type="molecule type" value="Genomic_DNA"/>
</dbReference>
<dbReference type="Pfam" id="PF12710">
    <property type="entry name" value="HAD"/>
    <property type="match status" value="1"/>
</dbReference>
<keyword evidence="5" id="KW-0812">Transmembrane</keyword>
<proteinExistence type="inferred from homology"/>
<comment type="similarity">
    <text evidence="1">Belongs to the HAD-like hydrolase superfamily. SerB family.</text>
</comment>
<accession>A0A919TKL6</accession>
<evidence type="ECO:0000256" key="1">
    <source>
        <dbReference type="ARBA" id="ARBA00009184"/>
    </source>
</evidence>
<dbReference type="InterPro" id="IPR036412">
    <property type="entry name" value="HAD-like_sf"/>
</dbReference>
<keyword evidence="3" id="KW-0378">Hydrolase</keyword>
<comment type="caution">
    <text evidence="6">The sequence shown here is derived from an EMBL/GenBank/DDBJ whole genome shotgun (WGS) entry which is preliminary data.</text>
</comment>
<dbReference type="InterPro" id="IPR006385">
    <property type="entry name" value="HAD_hydro_SerB1"/>
</dbReference>
<dbReference type="FunFam" id="3.40.50.1000:FF:000025">
    <property type="entry name" value="HAD hydrolase, family IB"/>
    <property type="match status" value="1"/>
</dbReference>
<dbReference type="Gene3D" id="3.40.50.1000">
    <property type="entry name" value="HAD superfamily/HAD-like"/>
    <property type="match status" value="1"/>
</dbReference>
<evidence type="ECO:0000256" key="2">
    <source>
        <dbReference type="ARBA" id="ARBA00022723"/>
    </source>
</evidence>
<gene>
    <name evidence="6" type="ORF">Asi03nite_28280</name>
</gene>
<dbReference type="GO" id="GO:0046872">
    <property type="term" value="F:metal ion binding"/>
    <property type="evidence" value="ECO:0007669"/>
    <property type="project" value="UniProtKB-KW"/>
</dbReference>
<dbReference type="PANTHER" id="PTHR43344:SF13">
    <property type="entry name" value="PHOSPHATASE RV3661-RELATED"/>
    <property type="match status" value="1"/>
</dbReference>
<name>A0A919TKL6_9ACTN</name>
<evidence type="ECO:0000256" key="5">
    <source>
        <dbReference type="SAM" id="Phobius"/>
    </source>
</evidence>
<dbReference type="PANTHER" id="PTHR43344">
    <property type="entry name" value="PHOSPHOSERINE PHOSPHATASE"/>
    <property type="match status" value="1"/>
</dbReference>
<organism evidence="6 7">
    <name type="scientific">Actinoplanes siamensis</name>
    <dbReference type="NCBI Taxonomy" id="1223317"/>
    <lineage>
        <taxon>Bacteria</taxon>
        <taxon>Bacillati</taxon>
        <taxon>Actinomycetota</taxon>
        <taxon>Actinomycetes</taxon>
        <taxon>Micromonosporales</taxon>
        <taxon>Micromonosporaceae</taxon>
        <taxon>Actinoplanes</taxon>
    </lineage>
</organism>
<dbReference type="NCBIfam" id="TIGR01488">
    <property type="entry name" value="HAD-SF-IB"/>
    <property type="match status" value="1"/>
</dbReference>